<keyword evidence="3" id="KW-1185">Reference proteome</keyword>
<dbReference type="Gene3D" id="1.10.472.90">
    <property type="entry name" value="Conserved carboxylase domain"/>
    <property type="match status" value="1"/>
</dbReference>
<dbReference type="InterPro" id="IPR055268">
    <property type="entry name" value="PCB-like"/>
</dbReference>
<dbReference type="Gene3D" id="1.10.10.60">
    <property type="entry name" value="Homeodomain-like"/>
    <property type="match status" value="1"/>
</dbReference>
<dbReference type="AlphaFoldDB" id="A0A3S4ZXC6"/>
<evidence type="ECO:0000313" key="3">
    <source>
        <dbReference type="Proteomes" id="UP000784294"/>
    </source>
</evidence>
<feature type="domain" description="Carboxylase conserved" evidence="1">
    <location>
        <begin position="2"/>
        <end position="146"/>
    </location>
</feature>
<protein>
    <recommendedName>
        <fullName evidence="1">Carboxylase conserved domain-containing protein</fullName>
    </recommendedName>
</protein>
<proteinExistence type="predicted"/>
<dbReference type="OrthoDB" id="196847at2759"/>
<dbReference type="InterPro" id="IPR003379">
    <property type="entry name" value="Carboxylase_cons_dom"/>
</dbReference>
<gene>
    <name evidence="2" type="ORF">PXEA_LOCUS2908</name>
</gene>
<dbReference type="PANTHER" id="PTHR43778">
    <property type="entry name" value="PYRUVATE CARBOXYLASE"/>
    <property type="match status" value="1"/>
</dbReference>
<dbReference type="SUPFAM" id="SSF89000">
    <property type="entry name" value="post-HMGL domain-like"/>
    <property type="match status" value="1"/>
</dbReference>
<name>A0A3S4ZXC6_9PLAT</name>
<dbReference type="GO" id="GO:0004736">
    <property type="term" value="F:pyruvate carboxylase activity"/>
    <property type="evidence" value="ECO:0007669"/>
    <property type="project" value="TreeGrafter"/>
</dbReference>
<dbReference type="GO" id="GO:0005737">
    <property type="term" value="C:cytoplasm"/>
    <property type="evidence" value="ECO:0007669"/>
    <property type="project" value="TreeGrafter"/>
</dbReference>
<evidence type="ECO:0000259" key="1">
    <source>
        <dbReference type="Pfam" id="PF02436"/>
    </source>
</evidence>
<organism evidence="2 3">
    <name type="scientific">Protopolystoma xenopodis</name>
    <dbReference type="NCBI Taxonomy" id="117903"/>
    <lineage>
        <taxon>Eukaryota</taxon>
        <taxon>Metazoa</taxon>
        <taxon>Spiralia</taxon>
        <taxon>Lophotrochozoa</taxon>
        <taxon>Platyhelminthes</taxon>
        <taxon>Monogenea</taxon>
        <taxon>Polyopisthocotylea</taxon>
        <taxon>Polystomatidea</taxon>
        <taxon>Polystomatidae</taxon>
        <taxon>Protopolystoma</taxon>
    </lineage>
</organism>
<dbReference type="Proteomes" id="UP000784294">
    <property type="component" value="Unassembled WGS sequence"/>
</dbReference>
<dbReference type="PANTHER" id="PTHR43778:SF2">
    <property type="entry name" value="PYRUVATE CARBOXYLASE, MITOCHONDRIAL"/>
    <property type="match status" value="1"/>
</dbReference>
<dbReference type="Pfam" id="PF02436">
    <property type="entry name" value="PYC_OADA"/>
    <property type="match status" value="1"/>
</dbReference>
<accession>A0A3S4ZXC6</accession>
<sequence>MVTPSSKIVGDLAQFMVQNKLTKEQIVERAEDLSFPKSVIEYFQGLVGMPYGGFPEPLRTRVLKGKESLRKRAGEDLPPLDYTKLKMELFEKHGREFSEKDVMSASLYPKVFDTFEQFRKTYGPVDKLGTRVFFVGPKIAEEFPVRLVFFYHYSSHRDFKYQYHYAPFIFDGRYTAASSYKV</sequence>
<dbReference type="GO" id="GO:0006094">
    <property type="term" value="P:gluconeogenesis"/>
    <property type="evidence" value="ECO:0007669"/>
    <property type="project" value="TreeGrafter"/>
</dbReference>
<reference evidence="2" key="1">
    <citation type="submission" date="2018-11" db="EMBL/GenBank/DDBJ databases">
        <authorList>
            <consortium name="Pathogen Informatics"/>
        </authorList>
    </citation>
    <scope>NUCLEOTIDE SEQUENCE</scope>
</reference>
<evidence type="ECO:0000313" key="2">
    <source>
        <dbReference type="EMBL" id="VEL09468.1"/>
    </source>
</evidence>
<comment type="caution">
    <text evidence="2">The sequence shown here is derived from an EMBL/GenBank/DDBJ whole genome shotgun (WGS) entry which is preliminary data.</text>
</comment>
<dbReference type="EMBL" id="CAAALY010006389">
    <property type="protein sequence ID" value="VEL09468.1"/>
    <property type="molecule type" value="Genomic_DNA"/>
</dbReference>